<dbReference type="Proteomes" id="UP000006729">
    <property type="component" value="Chromosome 5"/>
</dbReference>
<dbReference type="EMBL" id="CM009294">
    <property type="protein sequence ID" value="KAI9393924.1"/>
    <property type="molecule type" value="Genomic_DNA"/>
</dbReference>
<organism evidence="1 2">
    <name type="scientific">Populus trichocarpa</name>
    <name type="common">Western balsam poplar</name>
    <name type="synonym">Populus balsamifera subsp. trichocarpa</name>
    <dbReference type="NCBI Taxonomy" id="3694"/>
    <lineage>
        <taxon>Eukaryota</taxon>
        <taxon>Viridiplantae</taxon>
        <taxon>Streptophyta</taxon>
        <taxon>Embryophyta</taxon>
        <taxon>Tracheophyta</taxon>
        <taxon>Spermatophyta</taxon>
        <taxon>Magnoliopsida</taxon>
        <taxon>eudicotyledons</taxon>
        <taxon>Gunneridae</taxon>
        <taxon>Pentapetalae</taxon>
        <taxon>rosids</taxon>
        <taxon>fabids</taxon>
        <taxon>Malpighiales</taxon>
        <taxon>Salicaceae</taxon>
        <taxon>Saliceae</taxon>
        <taxon>Populus</taxon>
    </lineage>
</organism>
<comment type="caution">
    <text evidence="1">The sequence shown here is derived from an EMBL/GenBank/DDBJ whole genome shotgun (WGS) entry which is preliminary data.</text>
</comment>
<evidence type="ECO:0000313" key="2">
    <source>
        <dbReference type="Proteomes" id="UP000006729"/>
    </source>
</evidence>
<proteinExistence type="predicted"/>
<keyword evidence="2" id="KW-1185">Reference proteome</keyword>
<protein>
    <submittedName>
        <fullName evidence="1">Uncharacterized protein</fullName>
    </submittedName>
</protein>
<accession>A0ACC0SXC7</accession>
<evidence type="ECO:0000313" key="1">
    <source>
        <dbReference type="EMBL" id="KAI9393924.1"/>
    </source>
</evidence>
<gene>
    <name evidence="1" type="ORF">POPTR_005G026425v4</name>
</gene>
<name>A0ACC0SXC7_POPTR</name>
<reference evidence="1 2" key="1">
    <citation type="journal article" date="2006" name="Science">
        <title>The genome of black cottonwood, Populus trichocarpa (Torr. &amp; Gray).</title>
        <authorList>
            <person name="Tuskan G.A."/>
            <person name="Difazio S."/>
            <person name="Jansson S."/>
            <person name="Bohlmann J."/>
            <person name="Grigoriev I."/>
            <person name="Hellsten U."/>
            <person name="Putnam N."/>
            <person name="Ralph S."/>
            <person name="Rombauts S."/>
            <person name="Salamov A."/>
            <person name="Schein J."/>
            <person name="Sterck L."/>
            <person name="Aerts A."/>
            <person name="Bhalerao R.R."/>
            <person name="Bhalerao R.P."/>
            <person name="Blaudez D."/>
            <person name="Boerjan W."/>
            <person name="Brun A."/>
            <person name="Brunner A."/>
            <person name="Busov V."/>
            <person name="Campbell M."/>
            <person name="Carlson J."/>
            <person name="Chalot M."/>
            <person name="Chapman J."/>
            <person name="Chen G.L."/>
            <person name="Cooper D."/>
            <person name="Coutinho P.M."/>
            <person name="Couturier J."/>
            <person name="Covert S."/>
            <person name="Cronk Q."/>
            <person name="Cunningham R."/>
            <person name="Davis J."/>
            <person name="Degroeve S."/>
            <person name="Dejardin A."/>
            <person name="Depamphilis C."/>
            <person name="Detter J."/>
            <person name="Dirks B."/>
            <person name="Dubchak I."/>
            <person name="Duplessis S."/>
            <person name="Ehlting J."/>
            <person name="Ellis B."/>
            <person name="Gendler K."/>
            <person name="Goodstein D."/>
            <person name="Gribskov M."/>
            <person name="Grimwood J."/>
            <person name="Groover A."/>
            <person name="Gunter L."/>
            <person name="Hamberger B."/>
            <person name="Heinze B."/>
            <person name="Helariutta Y."/>
            <person name="Henrissat B."/>
            <person name="Holligan D."/>
            <person name="Holt R."/>
            <person name="Huang W."/>
            <person name="Islam-Faridi N."/>
            <person name="Jones S."/>
            <person name="Jones-Rhoades M."/>
            <person name="Jorgensen R."/>
            <person name="Joshi C."/>
            <person name="Kangasjarvi J."/>
            <person name="Karlsson J."/>
            <person name="Kelleher C."/>
            <person name="Kirkpatrick R."/>
            <person name="Kirst M."/>
            <person name="Kohler A."/>
            <person name="Kalluri U."/>
            <person name="Larimer F."/>
            <person name="Leebens-Mack J."/>
            <person name="Leple J.C."/>
            <person name="Locascio P."/>
            <person name="Lou Y."/>
            <person name="Lucas S."/>
            <person name="Martin F."/>
            <person name="Montanini B."/>
            <person name="Napoli C."/>
            <person name="Nelson D.R."/>
            <person name="Nelson C."/>
            <person name="Nieminen K."/>
            <person name="Nilsson O."/>
            <person name="Pereda V."/>
            <person name="Peter G."/>
            <person name="Philippe R."/>
            <person name="Pilate G."/>
            <person name="Poliakov A."/>
            <person name="Razumovskaya J."/>
            <person name="Richardson P."/>
            <person name="Rinaldi C."/>
            <person name="Ritland K."/>
            <person name="Rouze P."/>
            <person name="Ryaboy D."/>
            <person name="Schmutz J."/>
            <person name="Schrader J."/>
            <person name="Segerman B."/>
            <person name="Shin H."/>
            <person name="Siddiqui A."/>
            <person name="Sterky F."/>
            <person name="Terry A."/>
            <person name="Tsai C.J."/>
            <person name="Uberbacher E."/>
            <person name="Unneberg P."/>
            <person name="Vahala J."/>
            <person name="Wall K."/>
            <person name="Wessler S."/>
            <person name="Yang G."/>
            <person name="Yin T."/>
            <person name="Douglas C."/>
            <person name="Marra M."/>
            <person name="Sandberg G."/>
            <person name="Van de Peer Y."/>
            <person name="Rokhsar D."/>
        </authorList>
    </citation>
    <scope>NUCLEOTIDE SEQUENCE [LARGE SCALE GENOMIC DNA]</scope>
    <source>
        <strain evidence="2">cv. Nisqually</strain>
    </source>
</reference>
<sequence length="89" mass="10313">MSLFDLLQGRQEEKERRREASNGRNKMAIAHEQSFSSCLCIRRTNLQKNILKCFSSCLCIYGAQMIPCFHRGTSLLFNALLLYCTRCNM</sequence>